<dbReference type="EMBL" id="CP051298">
    <property type="protein sequence ID" value="QKD46240.1"/>
    <property type="molecule type" value="Genomic_DNA"/>
</dbReference>
<feature type="domain" description="PpiC" evidence="3">
    <location>
        <begin position="139"/>
        <end position="237"/>
    </location>
</feature>
<keyword evidence="2" id="KW-0732">Signal</keyword>
<keyword evidence="1 4" id="KW-0413">Isomerase</keyword>
<sequence length="293" mass="32106">MTSIRSIIPGIVLLAGAMMLNAAFAQEAKNPVLARLGNGETITEKDLTQYVGRRIDLKAVARNASGVTTVVQEMALARALALEGQSLGVPPRSEKGDTRFDDIYAHTIFSKISPACETPKDEAAARDFYDKNPKAFTLPTAIRLSRVILPVAEKVDGEPAGTWLMNQVQAIGAGRQKFEDAAHRAEQAYKLDAQGDLGWVMLNEENLILRALGDANQGDIVGPVKDGDFVYLFQVAEKRPSQVVPWTEVSAVAAKRAVSYCREQARIDVQQRMFQKYGVQLDENAVRSLFEAK</sequence>
<evidence type="ECO:0000313" key="4">
    <source>
        <dbReference type="EMBL" id="QKD46240.1"/>
    </source>
</evidence>
<evidence type="ECO:0000313" key="5">
    <source>
        <dbReference type="Proteomes" id="UP000500755"/>
    </source>
</evidence>
<evidence type="ECO:0000259" key="3">
    <source>
        <dbReference type="PROSITE" id="PS50198"/>
    </source>
</evidence>
<gene>
    <name evidence="4" type="ORF">HF896_03785</name>
</gene>
<organism evidence="4 5">
    <name type="scientific">Alicycliphilus denitrificans</name>
    <dbReference type="NCBI Taxonomy" id="179636"/>
    <lineage>
        <taxon>Bacteria</taxon>
        <taxon>Pseudomonadati</taxon>
        <taxon>Pseudomonadota</taxon>
        <taxon>Betaproteobacteria</taxon>
        <taxon>Burkholderiales</taxon>
        <taxon>Comamonadaceae</taxon>
        <taxon>Alicycliphilus</taxon>
    </lineage>
</organism>
<dbReference type="GO" id="GO:0003755">
    <property type="term" value="F:peptidyl-prolyl cis-trans isomerase activity"/>
    <property type="evidence" value="ECO:0007669"/>
    <property type="project" value="UniProtKB-KW"/>
</dbReference>
<feature type="signal peptide" evidence="2">
    <location>
        <begin position="1"/>
        <end position="25"/>
    </location>
</feature>
<dbReference type="InterPro" id="IPR000297">
    <property type="entry name" value="PPIase_PpiC"/>
</dbReference>
<dbReference type="Gene3D" id="1.10.4030.10">
    <property type="entry name" value="Porin chaperone SurA, peptide-binding domain"/>
    <property type="match status" value="1"/>
</dbReference>
<evidence type="ECO:0000256" key="1">
    <source>
        <dbReference type="PROSITE-ProRule" id="PRU00278"/>
    </source>
</evidence>
<name>A0A858ZZ01_9BURK</name>
<dbReference type="Proteomes" id="UP000500755">
    <property type="component" value="Chromosome"/>
</dbReference>
<accession>A0A858ZZ01</accession>
<proteinExistence type="predicted"/>
<dbReference type="Gene3D" id="3.10.50.40">
    <property type="match status" value="1"/>
</dbReference>
<reference evidence="4 5" key="1">
    <citation type="submission" date="2020-05" db="EMBL/GenBank/DDBJ databases">
        <title>Complete genome sequence of Alicycliphilus denitrificans DP3.</title>
        <authorList>
            <person name="Chen X."/>
        </authorList>
    </citation>
    <scope>NUCLEOTIDE SEQUENCE [LARGE SCALE GENOMIC DNA]</scope>
    <source>
        <strain evidence="4 5">DP3</strain>
    </source>
</reference>
<evidence type="ECO:0000256" key="2">
    <source>
        <dbReference type="SAM" id="SignalP"/>
    </source>
</evidence>
<keyword evidence="1" id="KW-0697">Rotamase</keyword>
<dbReference type="Pfam" id="PF13145">
    <property type="entry name" value="Rotamase_2"/>
    <property type="match status" value="1"/>
</dbReference>
<feature type="chain" id="PRO_5032551065" evidence="2">
    <location>
        <begin position="26"/>
        <end position="293"/>
    </location>
</feature>
<dbReference type="AlphaFoldDB" id="A0A858ZZ01"/>
<dbReference type="InterPro" id="IPR046357">
    <property type="entry name" value="PPIase_dom_sf"/>
</dbReference>
<dbReference type="PROSITE" id="PS50198">
    <property type="entry name" value="PPIC_PPIASE_2"/>
    <property type="match status" value="1"/>
</dbReference>
<protein>
    <submittedName>
        <fullName evidence="4">Peptidyl-prolyl cis-trans isomerase</fullName>
    </submittedName>
</protein>
<dbReference type="SUPFAM" id="SSF54534">
    <property type="entry name" value="FKBP-like"/>
    <property type="match status" value="1"/>
</dbReference>